<dbReference type="EMBL" id="CCCS020000023">
    <property type="protein sequence ID" value="CDQ09617.1"/>
    <property type="molecule type" value="Genomic_DNA"/>
</dbReference>
<reference evidence="1" key="2">
    <citation type="submission" date="2014-07" db="EMBL/GenBank/DDBJ databases">
        <title>Initial genome analysis of the psychrotolerant acidophile Acidithiobacillus ferrivorans CF27: insights into iron and sulfur oxidation pathways and into biofilm formation.</title>
        <authorList>
            <person name="Talla E."/>
            <person name="Hedrich S."/>
            <person name="Mangenot S."/>
            <person name="Ji B."/>
            <person name="Johnson D.B."/>
            <person name="Barbe V."/>
            <person name="Bonnefoy V."/>
        </authorList>
    </citation>
    <scope>NUCLEOTIDE SEQUENCE [LARGE SCALE GENOMIC DNA]</scope>
    <source>
        <strain evidence="1">CF27</strain>
    </source>
</reference>
<name>A0A060ULU3_9PROT</name>
<reference evidence="2 3" key="3">
    <citation type="submission" date="2017-03" db="EMBL/GenBank/DDBJ databases">
        <authorList>
            <person name="Regsiter A."/>
            <person name="William W."/>
        </authorList>
    </citation>
    <scope>NUCLEOTIDE SEQUENCE [LARGE SCALE GENOMIC DNA]</scope>
    <source>
        <strain evidence="2">PRJEB5721</strain>
    </source>
</reference>
<dbReference type="EMBL" id="LT841305">
    <property type="protein sequence ID" value="SMH67139.1"/>
    <property type="molecule type" value="Genomic_DNA"/>
</dbReference>
<protein>
    <submittedName>
        <fullName evidence="2">3-deoxy-D-manno-octulosonic-acid transferase domain protein</fullName>
    </submittedName>
</protein>
<dbReference type="GO" id="GO:0016740">
    <property type="term" value="F:transferase activity"/>
    <property type="evidence" value="ECO:0007669"/>
    <property type="project" value="UniProtKB-KW"/>
</dbReference>
<reference evidence="1" key="1">
    <citation type="submission" date="2014-03" db="EMBL/GenBank/DDBJ databases">
        <authorList>
            <person name="Genoscope - CEA"/>
        </authorList>
    </citation>
    <scope>NUCLEOTIDE SEQUENCE [LARGE SCALE GENOMIC DNA]</scope>
    <source>
        <strain evidence="1">CF27</strain>
    </source>
</reference>
<dbReference type="Gene3D" id="3.40.50.2000">
    <property type="entry name" value="Glycogen Phosphorylase B"/>
    <property type="match status" value="1"/>
</dbReference>
<dbReference type="AlphaFoldDB" id="A0A060ULU3"/>
<sequence>MEWCERFKEFRDRQRCVVYFPNLHEGEDAEAYAIFLALMRVKMGIMVLAPDREERYEPVYREALKYHLQTIRHSRLLTSLVPLKTRVYFVETAELRDAFYGCVDFCVPGGTLAGGAVDLAKAIADGCPLILGPKMPDNAVRQGLLAAGAAVWAQDNAEIVDLAKAWLSDPAAAKAAAEKAKVWWARHAA</sequence>
<dbReference type="Proteomes" id="UP000193925">
    <property type="component" value="Chromosome AFERRI"/>
</dbReference>
<keyword evidence="2" id="KW-0808">Transferase</keyword>
<dbReference type="RefSeq" id="WP_035191917.1">
    <property type="nucleotide sequence ID" value="NZ_CCCS020000023.1"/>
</dbReference>
<evidence type="ECO:0000313" key="1">
    <source>
        <dbReference type="EMBL" id="CDQ09617.1"/>
    </source>
</evidence>
<accession>A0A060ULU3</accession>
<proteinExistence type="predicted"/>
<evidence type="ECO:0000313" key="3">
    <source>
        <dbReference type="Proteomes" id="UP000193925"/>
    </source>
</evidence>
<gene>
    <name evidence="1" type="ORF">AFERRI_30263</name>
    <name evidence="2" type="ORF">AFERRI_50340</name>
</gene>
<keyword evidence="3" id="KW-1185">Reference proteome</keyword>
<organism evidence="1">
    <name type="scientific">Acidithiobacillus ferrivorans</name>
    <dbReference type="NCBI Taxonomy" id="160808"/>
    <lineage>
        <taxon>Bacteria</taxon>
        <taxon>Pseudomonadati</taxon>
        <taxon>Pseudomonadota</taxon>
        <taxon>Acidithiobacillia</taxon>
        <taxon>Acidithiobacillales</taxon>
        <taxon>Acidithiobacillaceae</taxon>
        <taxon>Acidithiobacillus</taxon>
    </lineage>
</organism>
<evidence type="ECO:0000313" key="2">
    <source>
        <dbReference type="EMBL" id="SMH67139.1"/>
    </source>
</evidence>